<reference evidence="1" key="1">
    <citation type="submission" date="2015-09" db="EMBL/GenBank/DDBJ databases">
        <authorList>
            <person name="Jackson K.R."/>
            <person name="Lunt B.L."/>
            <person name="Fisher J.N.B."/>
            <person name="Gardner A.V."/>
            <person name="Bailey M.E."/>
            <person name="Deus L.M."/>
            <person name="Earl A.S."/>
            <person name="Gibby P.D."/>
            <person name="Hartmann K.A."/>
            <person name="Liu J.E."/>
            <person name="Manci A.M."/>
            <person name="Nielsen D.A."/>
            <person name="Solomon M.B."/>
            <person name="Breakwell D.P."/>
            <person name="Burnett S.H."/>
            <person name="Grose J.H."/>
        </authorList>
    </citation>
    <scope>NUCLEOTIDE SEQUENCE</scope>
    <source>
        <strain evidence="1">7805</strain>
    </source>
</reference>
<dbReference type="GO" id="GO:0016706">
    <property type="term" value="F:2-oxoglutarate-dependent dioxygenase activity"/>
    <property type="evidence" value="ECO:0007669"/>
    <property type="project" value="UniProtKB-ARBA"/>
</dbReference>
<dbReference type="SUPFAM" id="SSF51197">
    <property type="entry name" value="Clavaminate synthase-like"/>
    <property type="match status" value="1"/>
</dbReference>
<dbReference type="EMBL" id="LO018305">
    <property type="protein sequence ID" value="CUM62404.1"/>
    <property type="molecule type" value="Genomic_DNA"/>
</dbReference>
<organism evidence="1">
    <name type="scientific">Planktothrix agardhii</name>
    <name type="common">Oscillatoria agardhii</name>
    <dbReference type="NCBI Taxonomy" id="1160"/>
    <lineage>
        <taxon>Bacteria</taxon>
        <taxon>Bacillati</taxon>
        <taxon>Cyanobacteriota</taxon>
        <taxon>Cyanophyceae</taxon>
        <taxon>Oscillatoriophycideae</taxon>
        <taxon>Oscillatoriales</taxon>
        <taxon>Microcoleaceae</taxon>
        <taxon>Planktothrix</taxon>
    </lineage>
</organism>
<dbReference type="PANTHER" id="PTHR20883:SF46">
    <property type="entry name" value="PHYTANOYL-COA HYDROXYLASE"/>
    <property type="match status" value="1"/>
</dbReference>
<evidence type="ECO:0000313" key="1">
    <source>
        <dbReference type="EMBL" id="CUM62404.1"/>
    </source>
</evidence>
<name>A0A1J1JQ10_PLAAG</name>
<protein>
    <submittedName>
        <fullName evidence="1">Putative dioxygenase</fullName>
    </submittedName>
</protein>
<dbReference type="Pfam" id="PF05721">
    <property type="entry name" value="PhyH"/>
    <property type="match status" value="1"/>
</dbReference>
<dbReference type="InterPro" id="IPR008775">
    <property type="entry name" value="Phytyl_CoA_dOase-like"/>
</dbReference>
<dbReference type="Gene3D" id="2.60.120.620">
    <property type="entry name" value="q2cbj1_9rhob like domain"/>
    <property type="match status" value="1"/>
</dbReference>
<dbReference type="GO" id="GO:0005506">
    <property type="term" value="F:iron ion binding"/>
    <property type="evidence" value="ECO:0007669"/>
    <property type="project" value="UniProtKB-ARBA"/>
</dbReference>
<gene>
    <name evidence="1" type="ORF">PLAM_mp0109</name>
</gene>
<dbReference type="AlphaFoldDB" id="A0A1J1JQ10"/>
<dbReference type="PANTHER" id="PTHR20883">
    <property type="entry name" value="PHYTANOYL-COA DIOXYGENASE DOMAIN CONTAINING 1"/>
    <property type="match status" value="1"/>
</dbReference>
<keyword evidence="1" id="KW-0560">Oxidoreductase</keyword>
<proteinExistence type="predicted"/>
<accession>A0A1J1JQ10</accession>
<keyword evidence="1" id="KW-0223">Dioxygenase</keyword>
<sequence>MNTVKSNVTNVGTCENHPRSWVLNSNQRQLLPSETDIEFYRQQGWYISKPIFSESEIDQARQGIERFYRGDREGQLTLALPDFEDWTPNQGNGLRINEFLVQQNRQIYQLSQNSLIGAIAALLTGSDQIRLFSSSLYYKPPHTQSVETTIGWHHDRGYWKTCTSENMISAWIPLHDCDESMGTLTMIDGSHLWSDSNGTPQWFSHFAKSDRTEQEDILMAHAQGRPIQKVPMNMKKGQVSFHHCLTFHGSPSNTSNQPRIAIAFHLQDRDNQYRIHRQKNGNVHVHNNDLVCRKLADGRPDYTDPVFCPVLWEGNLRQGEK</sequence>